<name>A0AAV1CUT1_OLDCO</name>
<feature type="region of interest" description="Disordered" evidence="1">
    <location>
        <begin position="76"/>
        <end position="119"/>
    </location>
</feature>
<dbReference type="EMBL" id="OX459120">
    <property type="protein sequence ID" value="CAI9099379.1"/>
    <property type="molecule type" value="Genomic_DNA"/>
</dbReference>
<dbReference type="AlphaFoldDB" id="A0AAV1CUT1"/>
<keyword evidence="3" id="KW-1185">Reference proteome</keyword>
<accession>A0AAV1CUT1</accession>
<organism evidence="2 3">
    <name type="scientific">Oldenlandia corymbosa var. corymbosa</name>
    <dbReference type="NCBI Taxonomy" id="529605"/>
    <lineage>
        <taxon>Eukaryota</taxon>
        <taxon>Viridiplantae</taxon>
        <taxon>Streptophyta</taxon>
        <taxon>Embryophyta</taxon>
        <taxon>Tracheophyta</taxon>
        <taxon>Spermatophyta</taxon>
        <taxon>Magnoliopsida</taxon>
        <taxon>eudicotyledons</taxon>
        <taxon>Gunneridae</taxon>
        <taxon>Pentapetalae</taxon>
        <taxon>asterids</taxon>
        <taxon>lamiids</taxon>
        <taxon>Gentianales</taxon>
        <taxon>Rubiaceae</taxon>
        <taxon>Rubioideae</taxon>
        <taxon>Spermacoceae</taxon>
        <taxon>Hedyotis-Oldenlandia complex</taxon>
        <taxon>Oldenlandia</taxon>
    </lineage>
</organism>
<feature type="region of interest" description="Disordered" evidence="1">
    <location>
        <begin position="135"/>
        <end position="160"/>
    </location>
</feature>
<evidence type="ECO:0000256" key="1">
    <source>
        <dbReference type="SAM" id="MobiDB-lite"/>
    </source>
</evidence>
<gene>
    <name evidence="2" type="ORF">OLC1_LOCUS9413</name>
</gene>
<reference evidence="2" key="1">
    <citation type="submission" date="2023-03" db="EMBL/GenBank/DDBJ databases">
        <authorList>
            <person name="Julca I."/>
        </authorList>
    </citation>
    <scope>NUCLEOTIDE SEQUENCE</scope>
</reference>
<dbReference type="Proteomes" id="UP001161247">
    <property type="component" value="Chromosome 3"/>
</dbReference>
<evidence type="ECO:0000313" key="3">
    <source>
        <dbReference type="Proteomes" id="UP001161247"/>
    </source>
</evidence>
<protein>
    <submittedName>
        <fullName evidence="2">OLC1v1036191C1</fullName>
    </submittedName>
</protein>
<proteinExistence type="predicted"/>
<evidence type="ECO:0000313" key="2">
    <source>
        <dbReference type="EMBL" id="CAI9099379.1"/>
    </source>
</evidence>
<sequence>MTGSVIHLARHVEMLIKYIYHIHIADLRPAIKLKTYKDNGKLGEMLKFGCTSYIFADIWDKRRVLKGVSLLHTTAINNGGRPAGSSGDKRRTGNPSFSIEEINSEGEPNHAFNGSEDDDFDMEFAMEQESFYSEVSALPHHNHKKKARPSLMFGSDTPLD</sequence>